<proteinExistence type="predicted"/>
<reference evidence="1" key="1">
    <citation type="submission" date="2019-08" db="EMBL/GenBank/DDBJ databases">
        <authorList>
            <person name="Kucharzyk K."/>
            <person name="Murdoch R.W."/>
            <person name="Higgins S."/>
            <person name="Loffler F."/>
        </authorList>
    </citation>
    <scope>NUCLEOTIDE SEQUENCE</scope>
</reference>
<dbReference type="AlphaFoldDB" id="A0A645I247"/>
<gene>
    <name evidence="1" type="ORF">SDC9_192912</name>
</gene>
<comment type="caution">
    <text evidence="1">The sequence shown here is derived from an EMBL/GenBank/DDBJ whole genome shotgun (WGS) entry which is preliminary data.</text>
</comment>
<protein>
    <submittedName>
        <fullName evidence="1">Uncharacterized protein</fullName>
    </submittedName>
</protein>
<evidence type="ECO:0000313" key="1">
    <source>
        <dbReference type="EMBL" id="MPN45345.1"/>
    </source>
</evidence>
<sequence length="37" mass="4168">MYPITRLQVSALWRTVLQRFVSTQFDDAAVANPSIGD</sequence>
<organism evidence="1">
    <name type="scientific">bioreactor metagenome</name>
    <dbReference type="NCBI Taxonomy" id="1076179"/>
    <lineage>
        <taxon>unclassified sequences</taxon>
        <taxon>metagenomes</taxon>
        <taxon>ecological metagenomes</taxon>
    </lineage>
</organism>
<accession>A0A645I247</accession>
<name>A0A645I247_9ZZZZ</name>
<dbReference type="EMBL" id="VSSQ01105161">
    <property type="protein sequence ID" value="MPN45345.1"/>
    <property type="molecule type" value="Genomic_DNA"/>
</dbReference>